<dbReference type="RefSeq" id="XP_016459708.1">
    <property type="nucleotide sequence ID" value="XM_016604222.1"/>
</dbReference>
<accession>A0A1S3Z5M8</accession>
<protein>
    <submittedName>
        <fullName evidence="5">Uncharacterized protein LOC107783250 isoform X4</fullName>
    </submittedName>
    <submittedName>
        <fullName evidence="5">Uncharacterized protein isoform X4</fullName>
    </submittedName>
</protein>
<proteinExistence type="predicted"/>
<keyword evidence="2" id="KW-0812">Transmembrane</keyword>
<keyword evidence="3" id="KW-0732">Signal</keyword>
<dbReference type="GeneID" id="107783250"/>
<feature type="coiled-coil region" evidence="1">
    <location>
        <begin position="75"/>
        <end position="132"/>
    </location>
</feature>
<evidence type="ECO:0000313" key="5">
    <source>
        <dbReference type="RefSeq" id="XP_016459708.1"/>
    </source>
</evidence>
<keyword evidence="2" id="KW-0472">Membrane</keyword>
<dbReference type="PANTHER" id="PTHR34360">
    <property type="entry name" value="OS08G0519400 PROTEIN"/>
    <property type="match status" value="1"/>
</dbReference>
<keyword evidence="2" id="KW-1133">Transmembrane helix</keyword>
<gene>
    <name evidence="5" type="primary">LOC107783250</name>
</gene>
<feature type="chain" id="PRO_5010277493" evidence="3">
    <location>
        <begin position="30"/>
        <end position="247"/>
    </location>
</feature>
<dbReference type="OrthoDB" id="679141at2759"/>
<dbReference type="AlphaFoldDB" id="A0A1S3Z5M8"/>
<dbReference type="PANTHER" id="PTHR34360:SF2">
    <property type="entry name" value="MYOSIN HEAVY CHAIN-LIKE PROTEIN"/>
    <property type="match status" value="1"/>
</dbReference>
<reference evidence="5" key="2">
    <citation type="submission" date="2025-08" db="UniProtKB">
        <authorList>
            <consortium name="RefSeq"/>
        </authorList>
    </citation>
    <scope>IDENTIFICATION</scope>
    <source>
        <tissue evidence="5">Leaf</tissue>
    </source>
</reference>
<keyword evidence="1" id="KW-0175">Coiled coil</keyword>
<evidence type="ECO:0000256" key="1">
    <source>
        <dbReference type="SAM" id="Coils"/>
    </source>
</evidence>
<feature type="signal peptide" evidence="3">
    <location>
        <begin position="1"/>
        <end position="29"/>
    </location>
</feature>
<evidence type="ECO:0000256" key="3">
    <source>
        <dbReference type="SAM" id="SignalP"/>
    </source>
</evidence>
<sequence length="247" mass="28093">MEMAISLILVAAIFTALFSLAALVPPVESQIPPSSGQQNQNSVMFELQEAKLKIARLESILDESMPSLNAKSQYIREAEKKIEDISVEIDNLTTALSKLQMAEIVSEQWIQIQQLEQAVQMAEMRTLKVKRQLRSSKCPFVKFIKNVFGNHLETLKGILHPYGSYSKADPNSYWDQALHHIQRTFASARQYHYELITTQLQKFVKHEIERNEFPAALANEEVVFLVASALIVFPILSVFMLLFSHLS</sequence>
<evidence type="ECO:0000313" key="4">
    <source>
        <dbReference type="Proteomes" id="UP000790787"/>
    </source>
</evidence>
<organism evidence="4 5">
    <name type="scientific">Nicotiana tabacum</name>
    <name type="common">Common tobacco</name>
    <dbReference type="NCBI Taxonomy" id="4097"/>
    <lineage>
        <taxon>Eukaryota</taxon>
        <taxon>Viridiplantae</taxon>
        <taxon>Streptophyta</taxon>
        <taxon>Embryophyta</taxon>
        <taxon>Tracheophyta</taxon>
        <taxon>Spermatophyta</taxon>
        <taxon>Magnoliopsida</taxon>
        <taxon>eudicotyledons</taxon>
        <taxon>Gunneridae</taxon>
        <taxon>Pentapetalae</taxon>
        <taxon>asterids</taxon>
        <taxon>lamiids</taxon>
        <taxon>Solanales</taxon>
        <taxon>Solanaceae</taxon>
        <taxon>Nicotianoideae</taxon>
        <taxon>Nicotianeae</taxon>
        <taxon>Nicotiana</taxon>
    </lineage>
</organism>
<dbReference type="Proteomes" id="UP000790787">
    <property type="component" value="Chromosome 3"/>
</dbReference>
<evidence type="ECO:0000256" key="2">
    <source>
        <dbReference type="SAM" id="Phobius"/>
    </source>
</evidence>
<keyword evidence="4" id="KW-1185">Reference proteome</keyword>
<feature type="transmembrane region" description="Helical" evidence="2">
    <location>
        <begin position="222"/>
        <end position="243"/>
    </location>
</feature>
<reference evidence="4" key="1">
    <citation type="journal article" date="2014" name="Nat. Commun.">
        <title>The tobacco genome sequence and its comparison with those of tomato and potato.</title>
        <authorList>
            <person name="Sierro N."/>
            <person name="Battey J.N."/>
            <person name="Ouadi S."/>
            <person name="Bakaher N."/>
            <person name="Bovet L."/>
            <person name="Willig A."/>
            <person name="Goepfert S."/>
            <person name="Peitsch M.C."/>
            <person name="Ivanov N.V."/>
        </authorList>
    </citation>
    <scope>NUCLEOTIDE SEQUENCE [LARGE SCALE GENOMIC DNA]</scope>
</reference>
<name>A0A1S3Z5M8_TOBAC</name>